<protein>
    <submittedName>
        <fullName evidence="3">Type IV pili twitching motility protein PilT</fullName>
    </submittedName>
</protein>
<dbReference type="InterPro" id="IPR050921">
    <property type="entry name" value="T4SS_GSP_E_ATPase"/>
</dbReference>
<dbReference type="GO" id="GO:0005524">
    <property type="term" value="F:ATP binding"/>
    <property type="evidence" value="ECO:0007669"/>
    <property type="project" value="InterPro"/>
</dbReference>
<dbReference type="SUPFAM" id="SSF52540">
    <property type="entry name" value="P-loop containing nucleoside triphosphate hydrolases"/>
    <property type="match status" value="1"/>
</dbReference>
<reference evidence="3 4" key="1">
    <citation type="submission" date="2018-01" db="EMBL/GenBank/DDBJ databases">
        <title>Draft genome of the type strain Pseudomonas oceani DSM 100277 isolated from the deep water in Okinawa trough, northwestern Pacific Ocean.</title>
        <authorList>
            <person name="Gomila M."/>
            <person name="Mulet M."/>
            <person name="Garcia-Valdes E."/>
            <person name="Lalucat J."/>
        </authorList>
    </citation>
    <scope>NUCLEOTIDE SEQUENCE [LARGE SCALE GENOMIC DNA]</scope>
    <source>
        <strain evidence="3 4">DSM 100277</strain>
    </source>
</reference>
<dbReference type="GO" id="GO:0016887">
    <property type="term" value="F:ATP hydrolysis activity"/>
    <property type="evidence" value="ECO:0007669"/>
    <property type="project" value="InterPro"/>
</dbReference>
<dbReference type="AlphaFoldDB" id="A0A2P4EZT6"/>
<dbReference type="InterPro" id="IPR001482">
    <property type="entry name" value="T2SS/T4SS_dom"/>
</dbReference>
<dbReference type="Proteomes" id="UP000243451">
    <property type="component" value="Unassembled WGS sequence"/>
</dbReference>
<dbReference type="OrthoDB" id="9804785at2"/>
<name>A0A2P4EZT6_9GAMM</name>
<dbReference type="Gene3D" id="3.30.450.90">
    <property type="match status" value="1"/>
</dbReference>
<evidence type="ECO:0000256" key="1">
    <source>
        <dbReference type="ARBA" id="ARBA00006611"/>
    </source>
</evidence>
<evidence type="ECO:0000313" key="3">
    <source>
        <dbReference type="EMBL" id="POB06264.1"/>
    </source>
</evidence>
<dbReference type="Pfam" id="PF00437">
    <property type="entry name" value="T2SSE"/>
    <property type="match status" value="1"/>
</dbReference>
<dbReference type="InterPro" id="IPR027417">
    <property type="entry name" value="P-loop_NTPase"/>
</dbReference>
<comment type="caution">
    <text evidence="3">The sequence shown here is derived from an EMBL/GenBank/DDBJ whole genome shotgun (WGS) entry which is preliminary data.</text>
</comment>
<dbReference type="NCBIfam" id="TIGR01420">
    <property type="entry name" value="pilT_fam"/>
    <property type="match status" value="1"/>
</dbReference>
<feature type="domain" description="Bacterial type II secretion system protein E" evidence="2">
    <location>
        <begin position="79"/>
        <end position="278"/>
    </location>
</feature>
<dbReference type="Gene3D" id="3.40.50.300">
    <property type="entry name" value="P-loop containing nucleotide triphosphate hydrolases"/>
    <property type="match status" value="1"/>
</dbReference>
<proteinExistence type="inferred from homology"/>
<dbReference type="PANTHER" id="PTHR30486">
    <property type="entry name" value="TWITCHING MOTILITY PROTEIN PILT"/>
    <property type="match status" value="1"/>
</dbReference>
<dbReference type="PANTHER" id="PTHR30486:SF12">
    <property type="entry name" value="TYPE IV PILUS ATPASE PILU"/>
    <property type="match status" value="1"/>
</dbReference>
<dbReference type="CDD" id="cd01131">
    <property type="entry name" value="PilT"/>
    <property type="match status" value="1"/>
</dbReference>
<gene>
    <name evidence="3" type="ORF">C1949_00535</name>
</gene>
<dbReference type="FunFam" id="3.40.50.300:FF:001116">
    <property type="entry name" value="Type IV pili twitching motility protein PilT"/>
    <property type="match status" value="1"/>
</dbReference>
<evidence type="ECO:0000313" key="4">
    <source>
        <dbReference type="Proteomes" id="UP000243451"/>
    </source>
</evidence>
<dbReference type="EMBL" id="PPSK01000001">
    <property type="protein sequence ID" value="POB06264.1"/>
    <property type="molecule type" value="Genomic_DNA"/>
</dbReference>
<sequence>MEFEKLLRLMVEKGASDLFITAGVPPSMKVNGKILPVTKTPLSPEQTRETVLGVMTEAQRREFAEKRECNFAISARGIGRFRVSSFYQRNLVGMVLRRIEINIPTMEDLRLPEVLKQLAMTKRGLVIFVGATGTGKSTSLASMIGYRNKNSSGHIITIEDPIEFIHQHQNCIVTQREVGIDTDSFEVALKNTLRQAPDVILIGEVRTKETMDHAVAFAETGHLCLATLHANNANQALDRIIHFFPNEMHDQVWMDLSLNLKAIVAQQLIPTPDGKGRRAAIEVMLNTPLAADLIRKGEVHELKPLMARSNELGMQTFDQALYKLYSAGEITYEDALLHADSANDLRLMIKLGSETDGQHLMEDQLSNGLSLEEEEEVASRTRRF</sequence>
<organism evidence="3 4">
    <name type="scientific">Halopseudomonas oceani</name>
    <dbReference type="NCBI Taxonomy" id="1708783"/>
    <lineage>
        <taxon>Bacteria</taxon>
        <taxon>Pseudomonadati</taxon>
        <taxon>Pseudomonadota</taxon>
        <taxon>Gammaproteobacteria</taxon>
        <taxon>Pseudomonadales</taxon>
        <taxon>Pseudomonadaceae</taxon>
        <taxon>Halopseudomonas</taxon>
    </lineage>
</organism>
<dbReference type="RefSeq" id="WP_104736523.1">
    <property type="nucleotide sequence ID" value="NZ_BMHR01000002.1"/>
</dbReference>
<accession>A0A2P4EZT6</accession>
<dbReference type="InterPro" id="IPR006321">
    <property type="entry name" value="PilT/PilU"/>
</dbReference>
<comment type="similarity">
    <text evidence="1">Belongs to the GSP E family.</text>
</comment>
<evidence type="ECO:0000259" key="2">
    <source>
        <dbReference type="Pfam" id="PF00437"/>
    </source>
</evidence>
<keyword evidence="4" id="KW-1185">Reference proteome</keyword>